<dbReference type="SUPFAM" id="SSF52833">
    <property type="entry name" value="Thioredoxin-like"/>
    <property type="match status" value="1"/>
</dbReference>
<sequence>MNETTLHYVYDPLCGWCYGAAPLLAAAAGIPGLRIALHAGGLWLGPRRQPMGEALRDYVRPHDERIQALTGQPFGTRYFDELLLSEGLSLDSEPPIRAILAIDELGGDGLTLLHRIQQCHYRDGRWVGSLDNLSELAAEQGITRGAFELACQRVDLAGHLADSQRWLRRLGGQGYPTLGLMQGERITSLPTASFLGDPAAFTAHLVQAIGQGQASA</sequence>
<dbReference type="InterPro" id="IPR036249">
    <property type="entry name" value="Thioredoxin-like_sf"/>
</dbReference>
<accession>A0AAE9MJA1</accession>
<dbReference type="Gene3D" id="3.40.30.10">
    <property type="entry name" value="Glutaredoxin"/>
    <property type="match status" value="1"/>
</dbReference>
<keyword evidence="2" id="KW-1185">Reference proteome</keyword>
<evidence type="ECO:0000313" key="2">
    <source>
        <dbReference type="Proteomes" id="UP001056890"/>
    </source>
</evidence>
<gene>
    <name evidence="1" type="ORF">NHF51_05390</name>
</gene>
<dbReference type="EMBL" id="CP099717">
    <property type="protein sequence ID" value="USV58591.1"/>
    <property type="molecule type" value="Genomic_DNA"/>
</dbReference>
<protein>
    <submittedName>
        <fullName evidence="1">DsbA family protein</fullName>
    </submittedName>
</protein>
<evidence type="ECO:0000313" key="1">
    <source>
        <dbReference type="EMBL" id="USV58591.1"/>
    </source>
</evidence>
<organism evidence="1 2">
    <name type="scientific">Aeromonas encheleia</name>
    <dbReference type="NCBI Taxonomy" id="73010"/>
    <lineage>
        <taxon>Bacteria</taxon>
        <taxon>Pseudomonadati</taxon>
        <taxon>Pseudomonadota</taxon>
        <taxon>Gammaproteobacteria</taxon>
        <taxon>Aeromonadales</taxon>
        <taxon>Aeromonadaceae</taxon>
        <taxon>Aeromonas</taxon>
    </lineage>
</organism>
<dbReference type="RefSeq" id="WP_252995808.1">
    <property type="nucleotide sequence ID" value="NZ_CP099717.1"/>
</dbReference>
<dbReference type="CDD" id="cd03025">
    <property type="entry name" value="DsbA_FrnE_like"/>
    <property type="match status" value="1"/>
</dbReference>
<proteinExistence type="predicted"/>
<dbReference type="AlphaFoldDB" id="A0AAE9MJA1"/>
<reference evidence="1" key="1">
    <citation type="submission" date="2022-06" db="EMBL/GenBank/DDBJ databases">
        <title>Complete Genome of Aeromonas sp. Strain SOD01 Isolated from an Urban Freshwater Stream.</title>
        <authorList>
            <person name="Williams L.E."/>
            <person name="Brysgel T."/>
            <person name="Capestro E.M."/>
            <person name="Foltz G.V."/>
            <person name="Gardner A.E."/>
            <person name="Ingrassia J."/>
            <person name="Peterson E."/>
            <person name="Arruda J."/>
            <person name="Flaherty I."/>
            <person name="Hunt M."/>
            <person name="Pappas G."/>
            <person name="Ramsaran S."/>
            <person name="Rocha M."/>
        </authorList>
    </citation>
    <scope>NUCLEOTIDE SEQUENCE</scope>
    <source>
        <strain evidence="1">SOD01</strain>
    </source>
</reference>
<name>A0AAE9MJA1_9GAMM</name>
<dbReference type="Proteomes" id="UP001056890">
    <property type="component" value="Chromosome"/>
</dbReference>